<dbReference type="Pfam" id="PF07875">
    <property type="entry name" value="Coat_F"/>
    <property type="match status" value="1"/>
</dbReference>
<dbReference type="Gene3D" id="1.20.1260.10">
    <property type="match status" value="1"/>
</dbReference>
<evidence type="ECO:0000256" key="1">
    <source>
        <dbReference type="SAM" id="MobiDB-lite"/>
    </source>
</evidence>
<evidence type="ECO:0000313" key="3">
    <source>
        <dbReference type="Proteomes" id="UP000297714"/>
    </source>
</evidence>
<dbReference type="InterPro" id="IPR012851">
    <property type="entry name" value="Spore_coat_CotF-like"/>
</dbReference>
<protein>
    <submittedName>
        <fullName evidence="2">Coat F domain protein</fullName>
    </submittedName>
</protein>
<proteinExistence type="predicted"/>
<dbReference type="EMBL" id="SRMQ01000005">
    <property type="protein sequence ID" value="TGJ76459.1"/>
    <property type="molecule type" value="Genomic_DNA"/>
</dbReference>
<evidence type="ECO:0000313" key="2">
    <source>
        <dbReference type="EMBL" id="TGJ76459.1"/>
    </source>
</evidence>
<sequence>MNNSQSSNSQSSGAQMQDKEILTDVLTSQKHVTETYNSFANECATPNIRDEFMRILEDEHKIQAEVFDDMKKRGWYPTPAAEQQKIQQAKQKFQNQNQQ</sequence>
<feature type="region of interest" description="Disordered" evidence="1">
    <location>
        <begin position="78"/>
        <end position="99"/>
    </location>
</feature>
<dbReference type="Proteomes" id="UP000297714">
    <property type="component" value="Unassembled WGS sequence"/>
</dbReference>
<name>A0A4Z0XY57_9FIRM</name>
<reference evidence="2 3" key="1">
    <citation type="submission" date="2019-04" db="EMBL/GenBank/DDBJ databases">
        <authorList>
            <person name="Poehlein A."/>
            <person name="Bengelsdorf F.R."/>
            <person name="Duerre P."/>
            <person name="Daniel R."/>
        </authorList>
    </citation>
    <scope>NUCLEOTIDE SEQUENCE [LARGE SCALE GENOMIC DNA]</scope>
    <source>
        <strain evidence="2 3">BS-1</strain>
    </source>
</reference>
<feature type="compositionally biased region" description="Low complexity" evidence="1">
    <location>
        <begin position="80"/>
        <end position="99"/>
    </location>
</feature>
<dbReference type="InterPro" id="IPR012347">
    <property type="entry name" value="Ferritin-like"/>
</dbReference>
<dbReference type="RefSeq" id="WP_243112970.1">
    <property type="nucleotide sequence ID" value="NZ_JAJUFJ010000001.1"/>
</dbReference>
<organism evidence="2 3">
    <name type="scientific">Caproiciproducens galactitolivorans</name>
    <dbReference type="NCBI Taxonomy" id="642589"/>
    <lineage>
        <taxon>Bacteria</taxon>
        <taxon>Bacillati</taxon>
        <taxon>Bacillota</taxon>
        <taxon>Clostridia</taxon>
        <taxon>Eubacteriales</taxon>
        <taxon>Acutalibacteraceae</taxon>
        <taxon>Caproiciproducens</taxon>
    </lineage>
</organism>
<gene>
    <name evidence="2" type="ORF">CAGA_13700</name>
</gene>
<comment type="caution">
    <text evidence="2">The sequence shown here is derived from an EMBL/GenBank/DDBJ whole genome shotgun (WGS) entry which is preliminary data.</text>
</comment>
<accession>A0A4Z0XY57</accession>
<keyword evidence="3" id="KW-1185">Reference proteome</keyword>
<dbReference type="AlphaFoldDB" id="A0A4Z0XY57"/>